<evidence type="ECO:0000256" key="1">
    <source>
        <dbReference type="ARBA" id="ARBA00022553"/>
    </source>
</evidence>
<evidence type="ECO:0000256" key="3">
    <source>
        <dbReference type="PROSITE-ProRule" id="PRU00169"/>
    </source>
</evidence>
<dbReference type="PANTHER" id="PTHR45339:SF1">
    <property type="entry name" value="HYBRID SIGNAL TRANSDUCTION HISTIDINE KINASE J"/>
    <property type="match status" value="1"/>
</dbReference>
<feature type="modified residue" description="4-aspartylphosphate" evidence="3">
    <location>
        <position position="2"/>
    </location>
</feature>
<evidence type="ECO:0000259" key="4">
    <source>
        <dbReference type="PROSITE" id="PS50110"/>
    </source>
</evidence>
<protein>
    <recommendedName>
        <fullName evidence="4">Response regulatory domain-containing protein</fullName>
    </recommendedName>
</protein>
<dbReference type="GO" id="GO:0000160">
    <property type="term" value="P:phosphorelay signal transduction system"/>
    <property type="evidence" value="ECO:0007669"/>
    <property type="project" value="UniProtKB-KW"/>
</dbReference>
<proteinExistence type="predicted"/>
<reference evidence="5 6" key="1">
    <citation type="submission" date="2018-04" db="EMBL/GenBank/DDBJ databases">
        <authorList>
            <person name="Go L.Y."/>
            <person name="Mitchell J.A."/>
        </authorList>
    </citation>
    <scope>NUCLEOTIDE SEQUENCE [LARGE SCALE GENOMIC DNA]</scope>
    <source>
        <strain evidence="5">ULC066bin1</strain>
    </source>
</reference>
<sequence>MDIQMPEMDGLEATRQIRTKERLSQTDFTDLDAVPKSIQIIAMTANAMKGDREKCLEAGMNDYVTKPFKIGQIQTAIENCAQHLQKF</sequence>
<dbReference type="Gene3D" id="3.40.50.2300">
    <property type="match status" value="1"/>
</dbReference>
<dbReference type="Pfam" id="PF00072">
    <property type="entry name" value="Response_reg"/>
    <property type="match status" value="1"/>
</dbReference>
<organism evidence="5 6">
    <name type="scientific">Pseudanabaena frigida</name>
    <dbReference type="NCBI Taxonomy" id="945775"/>
    <lineage>
        <taxon>Bacteria</taxon>
        <taxon>Bacillati</taxon>
        <taxon>Cyanobacteriota</taxon>
        <taxon>Cyanophyceae</taxon>
        <taxon>Pseudanabaenales</taxon>
        <taxon>Pseudanabaenaceae</taxon>
        <taxon>Pseudanabaena</taxon>
    </lineage>
</organism>
<gene>
    <name evidence="5" type="ORF">DCF19_09520</name>
</gene>
<reference evidence="5 6" key="2">
    <citation type="submission" date="2018-06" db="EMBL/GenBank/DDBJ databases">
        <title>Metagenomic assembly of (sub)arctic Cyanobacteria and their associated microbiome from non-axenic cultures.</title>
        <authorList>
            <person name="Baurain D."/>
        </authorList>
    </citation>
    <scope>NUCLEOTIDE SEQUENCE [LARGE SCALE GENOMIC DNA]</scope>
    <source>
        <strain evidence="5">ULC066bin1</strain>
    </source>
</reference>
<dbReference type="CDD" id="cd17546">
    <property type="entry name" value="REC_hyHK_CKI1_RcsC-like"/>
    <property type="match status" value="1"/>
</dbReference>
<dbReference type="InterPro" id="IPR011006">
    <property type="entry name" value="CheY-like_superfamily"/>
</dbReference>
<dbReference type="PROSITE" id="PS50110">
    <property type="entry name" value="RESPONSE_REGULATORY"/>
    <property type="match status" value="1"/>
</dbReference>
<name>A0A2W4W8G0_9CYAN</name>
<comment type="caution">
    <text evidence="5">The sequence shown here is derived from an EMBL/GenBank/DDBJ whole genome shotgun (WGS) entry which is preliminary data.</text>
</comment>
<dbReference type="EMBL" id="QBML01000011">
    <property type="protein sequence ID" value="PZO41434.1"/>
    <property type="molecule type" value="Genomic_DNA"/>
</dbReference>
<dbReference type="InterPro" id="IPR001789">
    <property type="entry name" value="Sig_transdc_resp-reg_receiver"/>
</dbReference>
<evidence type="ECO:0000313" key="5">
    <source>
        <dbReference type="EMBL" id="PZO41434.1"/>
    </source>
</evidence>
<keyword evidence="1 3" id="KW-0597">Phosphoprotein</keyword>
<evidence type="ECO:0000256" key="2">
    <source>
        <dbReference type="ARBA" id="ARBA00023012"/>
    </source>
</evidence>
<dbReference type="AlphaFoldDB" id="A0A2W4W8G0"/>
<keyword evidence="2" id="KW-0902">Two-component regulatory system</keyword>
<accession>A0A2W4W8G0</accession>
<evidence type="ECO:0000313" key="6">
    <source>
        <dbReference type="Proteomes" id="UP000249467"/>
    </source>
</evidence>
<feature type="domain" description="Response regulatory" evidence="4">
    <location>
        <begin position="1"/>
        <end position="81"/>
    </location>
</feature>
<dbReference type="Proteomes" id="UP000249467">
    <property type="component" value="Unassembled WGS sequence"/>
</dbReference>
<dbReference type="SUPFAM" id="SSF52172">
    <property type="entry name" value="CheY-like"/>
    <property type="match status" value="1"/>
</dbReference>
<dbReference type="PANTHER" id="PTHR45339">
    <property type="entry name" value="HYBRID SIGNAL TRANSDUCTION HISTIDINE KINASE J"/>
    <property type="match status" value="1"/>
</dbReference>